<dbReference type="Proteomes" id="UP001367508">
    <property type="component" value="Unassembled WGS sequence"/>
</dbReference>
<evidence type="ECO:0000313" key="1">
    <source>
        <dbReference type="EMBL" id="KAK7358353.1"/>
    </source>
</evidence>
<comment type="caution">
    <text evidence="1">The sequence shown here is derived from an EMBL/GenBank/DDBJ whole genome shotgun (WGS) entry which is preliminary data.</text>
</comment>
<keyword evidence="2" id="KW-1185">Reference proteome</keyword>
<organism evidence="1 2">
    <name type="scientific">Canavalia gladiata</name>
    <name type="common">Sword bean</name>
    <name type="synonym">Dolichos gladiatus</name>
    <dbReference type="NCBI Taxonomy" id="3824"/>
    <lineage>
        <taxon>Eukaryota</taxon>
        <taxon>Viridiplantae</taxon>
        <taxon>Streptophyta</taxon>
        <taxon>Embryophyta</taxon>
        <taxon>Tracheophyta</taxon>
        <taxon>Spermatophyta</taxon>
        <taxon>Magnoliopsida</taxon>
        <taxon>eudicotyledons</taxon>
        <taxon>Gunneridae</taxon>
        <taxon>Pentapetalae</taxon>
        <taxon>rosids</taxon>
        <taxon>fabids</taxon>
        <taxon>Fabales</taxon>
        <taxon>Fabaceae</taxon>
        <taxon>Papilionoideae</taxon>
        <taxon>50 kb inversion clade</taxon>
        <taxon>NPAAA clade</taxon>
        <taxon>indigoferoid/millettioid clade</taxon>
        <taxon>Phaseoleae</taxon>
        <taxon>Canavalia</taxon>
    </lineage>
</organism>
<protein>
    <submittedName>
        <fullName evidence="1">Uncharacterized protein</fullName>
    </submittedName>
</protein>
<dbReference type="AlphaFoldDB" id="A0AAN9R953"/>
<gene>
    <name evidence="1" type="ORF">VNO77_00280</name>
</gene>
<name>A0AAN9R953_CANGL</name>
<proteinExistence type="predicted"/>
<accession>A0AAN9R953</accession>
<sequence length="120" mass="13202">MRIVVATQEGGNPGVHFQNLFGDADLESQAYVGLKLNGATTIRMEGFLYPMIRVCWQIAMRHSFDGQVDGDIGIEQLQFHIEPLNLVLALLCEELTDASIGTSCIGELLYGLKRSECEGL</sequence>
<evidence type="ECO:0000313" key="2">
    <source>
        <dbReference type="Proteomes" id="UP001367508"/>
    </source>
</evidence>
<dbReference type="EMBL" id="JAYMYQ010000001">
    <property type="protein sequence ID" value="KAK7358353.1"/>
    <property type="molecule type" value="Genomic_DNA"/>
</dbReference>
<reference evidence="1 2" key="1">
    <citation type="submission" date="2024-01" db="EMBL/GenBank/DDBJ databases">
        <title>The genomes of 5 underutilized Papilionoideae crops provide insights into root nodulation and disease resistanc.</title>
        <authorList>
            <person name="Jiang F."/>
        </authorList>
    </citation>
    <scope>NUCLEOTIDE SEQUENCE [LARGE SCALE GENOMIC DNA]</scope>
    <source>
        <strain evidence="1">LVBAO_FW01</strain>
        <tissue evidence="1">Leaves</tissue>
    </source>
</reference>